<dbReference type="InterPro" id="IPR036638">
    <property type="entry name" value="HLH_DNA-bd_sf"/>
</dbReference>
<name>A0A6P5EZA2_ANACO</name>
<dbReference type="GO" id="GO:0005634">
    <property type="term" value="C:nucleus"/>
    <property type="evidence" value="ECO:0007669"/>
    <property type="project" value="UniProtKB-SubCell"/>
</dbReference>
<dbReference type="PROSITE" id="PS50888">
    <property type="entry name" value="BHLH"/>
    <property type="match status" value="1"/>
</dbReference>
<dbReference type="SUPFAM" id="SSF47459">
    <property type="entry name" value="HLH, helix-loop-helix DNA-binding domain"/>
    <property type="match status" value="1"/>
</dbReference>
<dbReference type="Proteomes" id="UP000515123">
    <property type="component" value="Linkage group 5"/>
</dbReference>
<accession>A0A6P5EZA2</accession>
<evidence type="ECO:0000313" key="7">
    <source>
        <dbReference type="Proteomes" id="UP000515123"/>
    </source>
</evidence>
<dbReference type="GO" id="GO:0046983">
    <property type="term" value="F:protein dimerization activity"/>
    <property type="evidence" value="ECO:0007669"/>
    <property type="project" value="InterPro"/>
</dbReference>
<evidence type="ECO:0000313" key="8">
    <source>
        <dbReference type="RefSeq" id="XP_020088884.1"/>
    </source>
</evidence>
<dbReference type="RefSeq" id="XP_020088884.1">
    <property type="nucleotide sequence ID" value="XM_020233295.1"/>
</dbReference>
<gene>
    <name evidence="8" type="primary">LOC109710593</name>
</gene>
<keyword evidence="7" id="KW-1185">Reference proteome</keyword>
<evidence type="ECO:0000256" key="3">
    <source>
        <dbReference type="ARBA" id="ARBA00023015"/>
    </source>
</evidence>
<evidence type="ECO:0000256" key="1">
    <source>
        <dbReference type="ARBA" id="ARBA00004123"/>
    </source>
</evidence>
<dbReference type="InterPro" id="IPR059002">
    <property type="entry name" value="IBH1_N"/>
</dbReference>
<dbReference type="AlphaFoldDB" id="A0A6P5EZA2"/>
<dbReference type="InterPro" id="IPR011598">
    <property type="entry name" value="bHLH_dom"/>
</dbReference>
<dbReference type="CDD" id="cd11444">
    <property type="entry name" value="bHLH_AtIBH1_like"/>
    <property type="match status" value="1"/>
</dbReference>
<sequence length="145" mass="16215">MTATGSPGNPNPNLSKPMLVHHFLRALARVNRAAPKQSHARRSRRIRCAAYASMAAAAGPGRRWSRVLLRRLRSSPSSHRRRISVRVARPPRIATASSRVETLRRLVPGGRSLGYCSLLEETADYVRWLDAQVQLMQSLVDFFSS</sequence>
<organism evidence="7 8">
    <name type="scientific">Ananas comosus</name>
    <name type="common">Pineapple</name>
    <name type="synonym">Ananas ananas</name>
    <dbReference type="NCBI Taxonomy" id="4615"/>
    <lineage>
        <taxon>Eukaryota</taxon>
        <taxon>Viridiplantae</taxon>
        <taxon>Streptophyta</taxon>
        <taxon>Embryophyta</taxon>
        <taxon>Tracheophyta</taxon>
        <taxon>Spermatophyta</taxon>
        <taxon>Magnoliopsida</taxon>
        <taxon>Liliopsida</taxon>
        <taxon>Poales</taxon>
        <taxon>Bromeliaceae</taxon>
        <taxon>Bromelioideae</taxon>
        <taxon>Ananas</taxon>
    </lineage>
</organism>
<dbReference type="InterPro" id="IPR044660">
    <property type="entry name" value="IBH1-like"/>
</dbReference>
<evidence type="ECO:0000256" key="2">
    <source>
        <dbReference type="ARBA" id="ARBA00005510"/>
    </source>
</evidence>
<evidence type="ECO:0000256" key="5">
    <source>
        <dbReference type="ARBA" id="ARBA00023242"/>
    </source>
</evidence>
<dbReference type="OrthoDB" id="786845at2759"/>
<dbReference type="InterPro" id="IPR044549">
    <property type="entry name" value="bHLH_AtIBH1-like"/>
</dbReference>
<dbReference type="PANTHER" id="PTHR33124:SF40">
    <property type="entry name" value="TRANSCRIPTION FACTOR IBH1"/>
    <property type="match status" value="1"/>
</dbReference>
<protein>
    <submittedName>
        <fullName evidence="8">Transcription factor IBH1</fullName>
    </submittedName>
</protein>
<evidence type="ECO:0000256" key="4">
    <source>
        <dbReference type="ARBA" id="ARBA00023163"/>
    </source>
</evidence>
<keyword evidence="4" id="KW-0804">Transcription</keyword>
<comment type="subcellular location">
    <subcellularLocation>
        <location evidence="1">Nucleus</location>
    </subcellularLocation>
</comment>
<reference evidence="7" key="1">
    <citation type="journal article" date="2015" name="Nat. Genet.">
        <title>The pineapple genome and the evolution of CAM photosynthesis.</title>
        <authorList>
            <person name="Ming R."/>
            <person name="VanBuren R."/>
            <person name="Wai C.M."/>
            <person name="Tang H."/>
            <person name="Schatz M.C."/>
            <person name="Bowers J.E."/>
            <person name="Lyons E."/>
            <person name="Wang M.L."/>
            <person name="Chen J."/>
            <person name="Biggers E."/>
            <person name="Zhang J."/>
            <person name="Huang L."/>
            <person name="Zhang L."/>
            <person name="Miao W."/>
            <person name="Zhang J."/>
            <person name="Ye Z."/>
            <person name="Miao C."/>
            <person name="Lin Z."/>
            <person name="Wang H."/>
            <person name="Zhou H."/>
            <person name="Yim W.C."/>
            <person name="Priest H.D."/>
            <person name="Zheng C."/>
            <person name="Woodhouse M."/>
            <person name="Edger P.P."/>
            <person name="Guyot R."/>
            <person name="Guo H.B."/>
            <person name="Guo H."/>
            <person name="Zheng G."/>
            <person name="Singh R."/>
            <person name="Sharma A."/>
            <person name="Min X."/>
            <person name="Zheng Y."/>
            <person name="Lee H."/>
            <person name="Gurtowski J."/>
            <person name="Sedlazeck F.J."/>
            <person name="Harkess A."/>
            <person name="McKain M.R."/>
            <person name="Liao Z."/>
            <person name="Fang J."/>
            <person name="Liu J."/>
            <person name="Zhang X."/>
            <person name="Zhang Q."/>
            <person name="Hu W."/>
            <person name="Qin Y."/>
            <person name="Wang K."/>
            <person name="Chen L.Y."/>
            <person name="Shirley N."/>
            <person name="Lin Y.R."/>
            <person name="Liu L.Y."/>
            <person name="Hernandez A.G."/>
            <person name="Wright C.L."/>
            <person name="Bulone V."/>
            <person name="Tuskan G.A."/>
            <person name="Heath K."/>
            <person name="Zee F."/>
            <person name="Moore P.H."/>
            <person name="Sunkar R."/>
            <person name="Leebens-Mack J.H."/>
            <person name="Mockler T."/>
            <person name="Bennetzen J.L."/>
            <person name="Freeling M."/>
            <person name="Sankoff D."/>
            <person name="Paterson A.H."/>
            <person name="Zhu X."/>
            <person name="Yang X."/>
            <person name="Smith J.A."/>
            <person name="Cushman J.C."/>
            <person name="Paull R.E."/>
            <person name="Yu Q."/>
        </authorList>
    </citation>
    <scope>NUCLEOTIDE SEQUENCE [LARGE SCALE GENOMIC DNA]</scope>
    <source>
        <strain evidence="7">cv. F153</strain>
    </source>
</reference>
<dbReference type="GeneID" id="109710593"/>
<proteinExistence type="inferred from homology"/>
<evidence type="ECO:0000259" key="6">
    <source>
        <dbReference type="PROSITE" id="PS50888"/>
    </source>
</evidence>
<comment type="similarity">
    <text evidence="2">Belongs to the bHLH protein family.</text>
</comment>
<feature type="domain" description="BHLH" evidence="6">
    <location>
        <begin position="80"/>
        <end position="129"/>
    </location>
</feature>
<dbReference type="Gramene" id="Aco004547.1.mrna1">
    <property type="protein sequence ID" value="Aco004547.1.mrna1.cds1"/>
    <property type="gene ID" value="Aco004547.1.path1"/>
</dbReference>
<dbReference type="Pfam" id="PF26576">
    <property type="entry name" value="IBH1_N"/>
    <property type="match status" value="1"/>
</dbReference>
<dbReference type="GO" id="GO:0000976">
    <property type="term" value="F:transcription cis-regulatory region binding"/>
    <property type="evidence" value="ECO:0007669"/>
    <property type="project" value="UniProtKB-ARBA"/>
</dbReference>
<reference evidence="8" key="2">
    <citation type="submission" date="2025-08" db="UniProtKB">
        <authorList>
            <consortium name="RefSeq"/>
        </authorList>
    </citation>
    <scope>IDENTIFICATION</scope>
    <source>
        <tissue evidence="8">Leaf</tissue>
    </source>
</reference>
<keyword evidence="3" id="KW-0805">Transcription regulation</keyword>
<keyword evidence="5" id="KW-0539">Nucleus</keyword>
<dbReference type="PANTHER" id="PTHR33124">
    <property type="entry name" value="TRANSCRIPTION FACTOR IBH1-LIKE 1"/>
    <property type="match status" value="1"/>
</dbReference>
<dbReference type="GO" id="GO:0006355">
    <property type="term" value="P:regulation of DNA-templated transcription"/>
    <property type="evidence" value="ECO:0007669"/>
    <property type="project" value="InterPro"/>
</dbReference>